<proteinExistence type="predicted"/>
<dbReference type="PANTHER" id="PTHR31362:SF0">
    <property type="entry name" value="EXOSTOSIN DOMAIN-CONTAINING PROTEIN-RELATED"/>
    <property type="match status" value="1"/>
</dbReference>
<dbReference type="EMBL" id="BLXT01003749">
    <property type="protein sequence ID" value="GFO05612.1"/>
    <property type="molecule type" value="Genomic_DNA"/>
</dbReference>
<sequence>MAALPGWKVVVVGDEKTPQNWSSPNCVYLSLANQISSEARLADKLPANSYSRKNLGYLYAVRHGAKVIYDTDDDNR</sequence>
<dbReference type="InterPro" id="IPR005049">
    <property type="entry name" value="STL-like"/>
</dbReference>
<gene>
    <name evidence="1" type="ORF">PoB_003211700</name>
</gene>
<dbReference type="AlphaFoldDB" id="A0AAV4AF28"/>
<protein>
    <submittedName>
        <fullName evidence="1">Conserved uncharacterized protein</fullName>
    </submittedName>
</protein>
<dbReference type="Proteomes" id="UP000735302">
    <property type="component" value="Unassembled WGS sequence"/>
</dbReference>
<accession>A0AAV4AF28</accession>
<evidence type="ECO:0000313" key="2">
    <source>
        <dbReference type="Proteomes" id="UP000735302"/>
    </source>
</evidence>
<comment type="caution">
    <text evidence="1">The sequence shown here is derived from an EMBL/GenBank/DDBJ whole genome shotgun (WGS) entry which is preliminary data.</text>
</comment>
<dbReference type="PANTHER" id="PTHR31362">
    <property type="entry name" value="GLYCOSYLTRANSFERASE STELLO1-RELATED"/>
    <property type="match status" value="1"/>
</dbReference>
<reference evidence="1 2" key="1">
    <citation type="journal article" date="2021" name="Elife">
        <title>Chloroplast acquisition without the gene transfer in kleptoplastic sea slugs, Plakobranchus ocellatus.</title>
        <authorList>
            <person name="Maeda T."/>
            <person name="Takahashi S."/>
            <person name="Yoshida T."/>
            <person name="Shimamura S."/>
            <person name="Takaki Y."/>
            <person name="Nagai Y."/>
            <person name="Toyoda A."/>
            <person name="Suzuki Y."/>
            <person name="Arimoto A."/>
            <person name="Ishii H."/>
            <person name="Satoh N."/>
            <person name="Nishiyama T."/>
            <person name="Hasebe M."/>
            <person name="Maruyama T."/>
            <person name="Minagawa J."/>
            <person name="Obokata J."/>
            <person name="Shigenobu S."/>
        </authorList>
    </citation>
    <scope>NUCLEOTIDE SEQUENCE [LARGE SCALE GENOMIC DNA]</scope>
</reference>
<name>A0AAV4AF28_9GAST</name>
<organism evidence="1 2">
    <name type="scientific">Plakobranchus ocellatus</name>
    <dbReference type="NCBI Taxonomy" id="259542"/>
    <lineage>
        <taxon>Eukaryota</taxon>
        <taxon>Metazoa</taxon>
        <taxon>Spiralia</taxon>
        <taxon>Lophotrochozoa</taxon>
        <taxon>Mollusca</taxon>
        <taxon>Gastropoda</taxon>
        <taxon>Heterobranchia</taxon>
        <taxon>Euthyneura</taxon>
        <taxon>Panpulmonata</taxon>
        <taxon>Sacoglossa</taxon>
        <taxon>Placobranchoidea</taxon>
        <taxon>Plakobranchidae</taxon>
        <taxon>Plakobranchus</taxon>
    </lineage>
</organism>
<evidence type="ECO:0000313" key="1">
    <source>
        <dbReference type="EMBL" id="GFO05612.1"/>
    </source>
</evidence>
<keyword evidence="2" id="KW-1185">Reference proteome</keyword>